<organism evidence="4 5">
    <name type="scientific">Neobacillus massiliamazoniensis</name>
    <dbReference type="NCBI Taxonomy" id="1499688"/>
    <lineage>
        <taxon>Bacteria</taxon>
        <taxon>Bacillati</taxon>
        <taxon>Bacillota</taxon>
        <taxon>Bacilli</taxon>
        <taxon>Bacillales</taxon>
        <taxon>Bacillaceae</taxon>
        <taxon>Neobacillus</taxon>
    </lineage>
</organism>
<dbReference type="Pfam" id="PF13518">
    <property type="entry name" value="HTH_28"/>
    <property type="match status" value="2"/>
</dbReference>
<comment type="similarity">
    <text evidence="1">Belongs to the IS150/IS1296 orfA family.</text>
</comment>
<dbReference type="Gene3D" id="1.10.10.10">
    <property type="entry name" value="Winged helix-like DNA-binding domain superfamily/Winged helix DNA-binding domain"/>
    <property type="match status" value="3"/>
</dbReference>
<dbReference type="PANTHER" id="PTHR33795">
    <property type="entry name" value="INSERTION ELEMENT IS150 PROTEIN INSJ"/>
    <property type="match status" value="1"/>
</dbReference>
<evidence type="ECO:0000256" key="2">
    <source>
        <dbReference type="SAM" id="Coils"/>
    </source>
</evidence>
<keyword evidence="5" id="KW-1185">Reference proteome</keyword>
<dbReference type="PANTHER" id="PTHR33795:SF1">
    <property type="entry name" value="INSERTION ELEMENT IS150 PROTEIN INSJ"/>
    <property type="match status" value="1"/>
</dbReference>
<dbReference type="AlphaFoldDB" id="A0A0U1NVI9"/>
<accession>A0A0U1NVI9</accession>
<dbReference type="InterPro" id="IPR055247">
    <property type="entry name" value="InsJ-like_HTH"/>
</dbReference>
<sequence length="226" mass="27179">MSKNKFSKEFKLAIINSCKEGKLSIREIASMYSVNRKTIYEWVYRYENYGIEDLEQSRSWKSYSKELKLSAIHDYLSGQYSLREVTRKYKLSSNSILRLWLRKYNSHREIKDTSKGKTISMTNGKKTSLNERIQIVLYCLEHNKNYQMAAETYEVSYQQVYQWVKKYEAGGEEALKDKRGRNKEEQELTPEEKFKLEMKRLESENERLRAENAFLKKLEELERRRL</sequence>
<dbReference type="Proteomes" id="UP000199087">
    <property type="component" value="Unassembled WGS sequence"/>
</dbReference>
<evidence type="ECO:0000259" key="3">
    <source>
        <dbReference type="Pfam" id="PF13518"/>
    </source>
</evidence>
<evidence type="ECO:0000313" key="5">
    <source>
        <dbReference type="Proteomes" id="UP000199087"/>
    </source>
</evidence>
<evidence type="ECO:0000313" key="4">
    <source>
        <dbReference type="EMBL" id="CRK82044.1"/>
    </source>
</evidence>
<dbReference type="InterPro" id="IPR010921">
    <property type="entry name" value="Trp_repressor/repl_initiator"/>
</dbReference>
<dbReference type="GO" id="GO:0043565">
    <property type="term" value="F:sequence-specific DNA binding"/>
    <property type="evidence" value="ECO:0007669"/>
    <property type="project" value="InterPro"/>
</dbReference>
<proteinExistence type="inferred from homology"/>
<feature type="domain" description="Insertion element IS150 protein InsJ-like helix-turn-helix" evidence="3">
    <location>
        <begin position="131"/>
        <end position="183"/>
    </location>
</feature>
<evidence type="ECO:0000256" key="1">
    <source>
        <dbReference type="ARBA" id="ARBA00038232"/>
    </source>
</evidence>
<keyword evidence="2" id="KW-0175">Coiled coil</keyword>
<feature type="coiled-coil region" evidence="2">
    <location>
        <begin position="191"/>
        <end position="221"/>
    </location>
</feature>
<feature type="domain" description="Insertion element IS150 protein InsJ-like helix-turn-helix" evidence="3">
    <location>
        <begin position="10"/>
        <end position="61"/>
    </location>
</feature>
<protein>
    <submittedName>
        <fullName evidence="4">Transposase</fullName>
    </submittedName>
</protein>
<dbReference type="InterPro" id="IPR036388">
    <property type="entry name" value="WH-like_DNA-bd_sf"/>
</dbReference>
<gene>
    <name evidence="4" type="ORF">BN000_01965</name>
</gene>
<dbReference type="InterPro" id="IPR052057">
    <property type="entry name" value="IS150/IS1296_orfA-like"/>
</dbReference>
<dbReference type="SUPFAM" id="SSF48295">
    <property type="entry name" value="TrpR-like"/>
    <property type="match status" value="3"/>
</dbReference>
<reference evidence="5" key="1">
    <citation type="submission" date="2015-05" db="EMBL/GenBank/DDBJ databases">
        <authorList>
            <person name="Urmite Genomes"/>
        </authorList>
    </citation>
    <scope>NUCLEOTIDE SEQUENCE [LARGE SCALE GENOMIC DNA]</scope>
    <source>
        <strain evidence="5">LF1</strain>
    </source>
</reference>
<name>A0A0U1NVI9_9BACI</name>
<dbReference type="EMBL" id="CVRB01000002">
    <property type="protein sequence ID" value="CRK82044.1"/>
    <property type="molecule type" value="Genomic_DNA"/>
</dbReference>
<dbReference type="STRING" id="1499688.BN000_01965"/>